<dbReference type="Proteomes" id="UP001221757">
    <property type="component" value="Unassembled WGS sequence"/>
</dbReference>
<dbReference type="EMBL" id="JARKIE010000002">
    <property type="protein sequence ID" value="KAJ7709760.1"/>
    <property type="molecule type" value="Genomic_DNA"/>
</dbReference>
<comment type="caution">
    <text evidence="2">The sequence shown here is derived from an EMBL/GenBank/DDBJ whole genome shotgun (WGS) entry which is preliminary data.</text>
</comment>
<evidence type="ECO:0000313" key="2">
    <source>
        <dbReference type="EMBL" id="KAJ7709760.1"/>
    </source>
</evidence>
<name>A0AAD7MBV4_MYCRO</name>
<accession>A0AAD7MBV4</accession>
<feature type="region of interest" description="Disordered" evidence="1">
    <location>
        <begin position="93"/>
        <end position="134"/>
    </location>
</feature>
<proteinExistence type="predicted"/>
<sequence>MASMDYALTILDCSPELHQIIYSKLKTRNDRLAFISTFRTLYSAFRIRFTCDALQRVFVAKKTVVGFAARVHAKIPKYRPVVLVGVRVEAGDPPEVAEEEENTSNKSEGGGKTERKEKPKDANESDAETEKATENRIVDGDIVVNGKNAKVYTEKRRKGIEVEGRTIIELVLTPETAAEMMLMTGSMLKRYWARKCPECGRSRWICPECGGVSSRWEDCFTSCGYSMPCPSCMGTSLAMDYKDFTYSDDDESTEARAGIWRKLDEMDSDWLVQPKPS</sequence>
<gene>
    <name evidence="2" type="ORF">B0H17DRAFT_1324612</name>
</gene>
<evidence type="ECO:0000256" key="1">
    <source>
        <dbReference type="SAM" id="MobiDB-lite"/>
    </source>
</evidence>
<feature type="compositionally biased region" description="Basic and acidic residues" evidence="1">
    <location>
        <begin position="109"/>
        <end position="134"/>
    </location>
</feature>
<reference evidence="2" key="1">
    <citation type="submission" date="2023-03" db="EMBL/GenBank/DDBJ databases">
        <title>Massive genome expansion in bonnet fungi (Mycena s.s.) driven by repeated elements and novel gene families across ecological guilds.</title>
        <authorList>
            <consortium name="Lawrence Berkeley National Laboratory"/>
            <person name="Harder C.B."/>
            <person name="Miyauchi S."/>
            <person name="Viragh M."/>
            <person name="Kuo A."/>
            <person name="Thoen E."/>
            <person name="Andreopoulos B."/>
            <person name="Lu D."/>
            <person name="Skrede I."/>
            <person name="Drula E."/>
            <person name="Henrissat B."/>
            <person name="Morin E."/>
            <person name="Kohler A."/>
            <person name="Barry K."/>
            <person name="LaButti K."/>
            <person name="Morin E."/>
            <person name="Salamov A."/>
            <person name="Lipzen A."/>
            <person name="Mereny Z."/>
            <person name="Hegedus B."/>
            <person name="Baldrian P."/>
            <person name="Stursova M."/>
            <person name="Weitz H."/>
            <person name="Taylor A."/>
            <person name="Grigoriev I.V."/>
            <person name="Nagy L.G."/>
            <person name="Martin F."/>
            <person name="Kauserud H."/>
        </authorList>
    </citation>
    <scope>NUCLEOTIDE SEQUENCE</scope>
    <source>
        <strain evidence="2">CBHHK067</strain>
    </source>
</reference>
<protein>
    <submittedName>
        <fullName evidence="2">Uncharacterized protein</fullName>
    </submittedName>
</protein>
<organism evidence="2 3">
    <name type="scientific">Mycena rosella</name>
    <name type="common">Pink bonnet</name>
    <name type="synonym">Agaricus rosellus</name>
    <dbReference type="NCBI Taxonomy" id="1033263"/>
    <lineage>
        <taxon>Eukaryota</taxon>
        <taxon>Fungi</taxon>
        <taxon>Dikarya</taxon>
        <taxon>Basidiomycota</taxon>
        <taxon>Agaricomycotina</taxon>
        <taxon>Agaricomycetes</taxon>
        <taxon>Agaricomycetidae</taxon>
        <taxon>Agaricales</taxon>
        <taxon>Marasmiineae</taxon>
        <taxon>Mycenaceae</taxon>
        <taxon>Mycena</taxon>
    </lineage>
</organism>
<dbReference type="AlphaFoldDB" id="A0AAD7MBV4"/>
<evidence type="ECO:0000313" key="3">
    <source>
        <dbReference type="Proteomes" id="UP001221757"/>
    </source>
</evidence>
<keyword evidence="3" id="KW-1185">Reference proteome</keyword>